<accession>A0ABS1D684</accession>
<keyword evidence="3" id="KW-0865">Zymogen</keyword>
<proteinExistence type="inferred from homology"/>
<keyword evidence="2" id="KW-0378">Hydrolase</keyword>
<protein>
    <submittedName>
        <fullName evidence="4">Penicillin acylase family protein</fullName>
    </submittedName>
</protein>
<dbReference type="Pfam" id="PF01804">
    <property type="entry name" value="Penicil_amidase"/>
    <property type="match status" value="1"/>
</dbReference>
<dbReference type="InterPro" id="IPR043146">
    <property type="entry name" value="Penicillin_amidase_N_B-knob"/>
</dbReference>
<evidence type="ECO:0000256" key="1">
    <source>
        <dbReference type="ARBA" id="ARBA00006586"/>
    </source>
</evidence>
<comment type="caution">
    <text evidence="4">The sequence shown here is derived from an EMBL/GenBank/DDBJ whole genome shotgun (WGS) entry which is preliminary data.</text>
</comment>
<organism evidence="4 5">
    <name type="scientific">Paracraurococcus ruber</name>
    <dbReference type="NCBI Taxonomy" id="77675"/>
    <lineage>
        <taxon>Bacteria</taxon>
        <taxon>Pseudomonadati</taxon>
        <taxon>Pseudomonadota</taxon>
        <taxon>Alphaproteobacteria</taxon>
        <taxon>Acetobacterales</taxon>
        <taxon>Roseomonadaceae</taxon>
        <taxon>Paracraurococcus</taxon>
    </lineage>
</organism>
<dbReference type="EMBL" id="NRSG01000417">
    <property type="protein sequence ID" value="MBK1661975.1"/>
    <property type="molecule type" value="Genomic_DNA"/>
</dbReference>
<evidence type="ECO:0000313" key="4">
    <source>
        <dbReference type="EMBL" id="MBK1661975.1"/>
    </source>
</evidence>
<dbReference type="PIRSF" id="PIRSF001227">
    <property type="entry name" value="Pen_acylase"/>
    <property type="match status" value="1"/>
</dbReference>
<dbReference type="Gene3D" id="1.10.439.10">
    <property type="entry name" value="Penicillin Amidohydrolase, domain 1"/>
    <property type="match status" value="1"/>
</dbReference>
<dbReference type="Gene3D" id="2.30.120.10">
    <property type="match status" value="1"/>
</dbReference>
<reference evidence="4 5" key="1">
    <citation type="journal article" date="2020" name="Microorganisms">
        <title>Osmotic Adaptation and Compatible Solute Biosynthesis of Phototrophic Bacteria as Revealed from Genome Analyses.</title>
        <authorList>
            <person name="Imhoff J.F."/>
            <person name="Rahn T."/>
            <person name="Kunzel S."/>
            <person name="Keller A."/>
            <person name="Neulinger S.C."/>
        </authorList>
    </citation>
    <scope>NUCLEOTIDE SEQUENCE [LARGE SCALE GENOMIC DNA]</scope>
    <source>
        <strain evidence="4 5">DSM 15382</strain>
    </source>
</reference>
<keyword evidence="5" id="KW-1185">Reference proteome</keyword>
<evidence type="ECO:0000256" key="3">
    <source>
        <dbReference type="ARBA" id="ARBA00023145"/>
    </source>
</evidence>
<evidence type="ECO:0000256" key="2">
    <source>
        <dbReference type="ARBA" id="ARBA00022801"/>
    </source>
</evidence>
<dbReference type="InterPro" id="IPR014395">
    <property type="entry name" value="Pen/GL7ACA/AHL_acylase"/>
</dbReference>
<gene>
    <name evidence="4" type="ORF">CKO45_27670</name>
</gene>
<dbReference type="Gene3D" id="1.10.1400.10">
    <property type="match status" value="1"/>
</dbReference>
<dbReference type="PANTHER" id="PTHR34218:SF4">
    <property type="entry name" value="ACYL-HOMOSERINE LACTONE ACYLASE QUIP"/>
    <property type="match status" value="1"/>
</dbReference>
<sequence length="782" mass="82159">MPRPRSLWRWPRRLLLGLLALLLLLGGGIAGAVWWTLPASDAALRLPGLSSRVTVTLDQHGIPRIAAATEADAAMALGWVHARDRLFQMELLRRGASGRLSEIAGSATLRADRLTRTLGLARRAEADLAALPAEARALLEAYAAGVNAWIAARGRFAAPEFLVLGAPEPWRPEHSLLWAKVMGVWLSGNWRTELDRARLAAILPPETLRDLFPEDRSAGRPDLAGLGAESLGRLAAALPRFPEPGTLPDSASNAWAVAPARSASGGALLASDPHLGFQAPILWYLARIDFADGRFLAGATSPGVPLVVIGRNADLAWGFTTTHSDTQDVFVERLSGTDAYETPEGPRPFAVREEVIRVRGAAPVTLRVRETRHGPVISDLEDGPPGDRVLALAAANLAPADTAAAGLLALNRAGSVAAARAAAALITSPSQNLMLADRQGRIGMILTGRTPIRRAGDGMAPAPGWDGSHDWTGWIPFDALPHAEAPASGVLANANNRPAPPDAAAFLGAEWPEDWRFRRLAEALGARPSHDAAGFAALQRDTVSPFARTLLGPDSALRRASRPDGIAGAARDLLLGWDGDVRADRPEGLIFNAWVAASGRLALAAGGVPDGAVRPRSGFLLRVLSAAGEGGPWCGGDCPGLASRALEAAVADLATAQGPDPAAWRWGRAHVARFDHPLLRALPGLGPLTGLAAPTGGDEWTVMRGGSRGAGPNPFEHVHGAGLRLVADLADPDATFAVIATGQSGHPASRHWGDLLPLWRDGGMITLRRAADAIGGRIRLDP</sequence>
<dbReference type="InterPro" id="IPR002692">
    <property type="entry name" value="S45"/>
</dbReference>
<dbReference type="PANTHER" id="PTHR34218">
    <property type="entry name" value="PEPTIDASE S45 PENICILLIN AMIDASE"/>
    <property type="match status" value="1"/>
</dbReference>
<name>A0ABS1D684_9PROT</name>
<dbReference type="InterPro" id="IPR029055">
    <property type="entry name" value="Ntn_hydrolases_N"/>
</dbReference>
<dbReference type="CDD" id="cd03747">
    <property type="entry name" value="Ntn_PGA_like"/>
    <property type="match status" value="1"/>
</dbReference>
<dbReference type="Gene3D" id="3.60.20.10">
    <property type="entry name" value="Glutamine Phosphoribosylpyrophosphate, subunit 1, domain 1"/>
    <property type="match status" value="1"/>
</dbReference>
<comment type="similarity">
    <text evidence="1">Belongs to the peptidase S45 family.</text>
</comment>
<evidence type="ECO:0000313" key="5">
    <source>
        <dbReference type="Proteomes" id="UP000697995"/>
    </source>
</evidence>
<dbReference type="InterPro" id="IPR043147">
    <property type="entry name" value="Penicillin_amidase_A-knob"/>
</dbReference>
<dbReference type="SUPFAM" id="SSF56235">
    <property type="entry name" value="N-terminal nucleophile aminohydrolases (Ntn hydrolases)"/>
    <property type="match status" value="1"/>
</dbReference>
<dbReference type="Proteomes" id="UP000697995">
    <property type="component" value="Unassembled WGS sequence"/>
</dbReference>
<dbReference type="InterPro" id="IPR023343">
    <property type="entry name" value="Penicillin_amidase_dom1"/>
</dbReference>